<reference evidence="4" key="1">
    <citation type="submission" date="2012-12" db="EMBL/GenBank/DDBJ databases">
        <authorList>
            <person name="Hellsten U."/>
            <person name="Grimwood J."/>
            <person name="Chapman J.A."/>
            <person name="Shapiro H."/>
            <person name="Aerts A."/>
            <person name="Otillar R.P."/>
            <person name="Terry A.Y."/>
            <person name="Boore J.L."/>
            <person name="Simakov O."/>
            <person name="Marletaz F."/>
            <person name="Cho S.-J."/>
            <person name="Edsinger-Gonzales E."/>
            <person name="Havlak P."/>
            <person name="Kuo D.-H."/>
            <person name="Larsson T."/>
            <person name="Lv J."/>
            <person name="Arendt D."/>
            <person name="Savage R."/>
            <person name="Osoegawa K."/>
            <person name="de Jong P."/>
            <person name="Lindberg D.R."/>
            <person name="Seaver E.C."/>
            <person name="Weisblat D.A."/>
            <person name="Putnam N.H."/>
            <person name="Grigoriev I.V."/>
            <person name="Rokhsar D.S."/>
        </authorList>
    </citation>
    <scope>NUCLEOTIDE SEQUENCE</scope>
</reference>
<dbReference type="CTD" id="20199880"/>
<dbReference type="EMBL" id="AMQM01001256">
    <property type="status" value="NOT_ANNOTATED_CDS"/>
    <property type="molecule type" value="Genomic_DNA"/>
</dbReference>
<dbReference type="EMBL" id="KB097143">
    <property type="protein sequence ID" value="ESN99439.1"/>
    <property type="molecule type" value="Genomic_DNA"/>
</dbReference>
<dbReference type="InParanoid" id="T1ETI0"/>
<feature type="region of interest" description="Disordered" evidence="1">
    <location>
        <begin position="122"/>
        <end position="151"/>
    </location>
</feature>
<reference evidence="3" key="3">
    <citation type="submission" date="2015-06" db="UniProtKB">
        <authorList>
            <consortium name="EnsemblMetazoa"/>
        </authorList>
    </citation>
    <scope>IDENTIFICATION</scope>
</reference>
<dbReference type="EnsemblMetazoa" id="HelroT162988">
    <property type="protein sequence ID" value="HelroP162988"/>
    <property type="gene ID" value="HelroG162988"/>
</dbReference>
<dbReference type="EMBL" id="AMQM01001257">
    <property type="status" value="NOT_ANNOTATED_CDS"/>
    <property type="molecule type" value="Genomic_DNA"/>
</dbReference>
<protein>
    <submittedName>
        <fullName evidence="2 3">Uncharacterized protein</fullName>
    </submittedName>
</protein>
<evidence type="ECO:0000313" key="2">
    <source>
        <dbReference type="EMBL" id="ESN99439.1"/>
    </source>
</evidence>
<proteinExistence type="predicted"/>
<dbReference type="GeneID" id="20199880"/>
<name>T1ETI0_HELRO</name>
<dbReference type="Proteomes" id="UP000015101">
    <property type="component" value="Unassembled WGS sequence"/>
</dbReference>
<gene>
    <name evidence="3" type="primary">20199880</name>
    <name evidence="2" type="ORF">HELRODRAFT_162988</name>
</gene>
<dbReference type="AlphaFoldDB" id="T1ETI0"/>
<dbReference type="RefSeq" id="XP_009023277.1">
    <property type="nucleotide sequence ID" value="XM_009025029.1"/>
</dbReference>
<keyword evidence="4" id="KW-1185">Reference proteome</keyword>
<reference evidence="2 4" key="2">
    <citation type="journal article" date="2013" name="Nature">
        <title>Insights into bilaterian evolution from three spiralian genomes.</title>
        <authorList>
            <person name="Simakov O."/>
            <person name="Marletaz F."/>
            <person name="Cho S.J."/>
            <person name="Edsinger-Gonzales E."/>
            <person name="Havlak P."/>
            <person name="Hellsten U."/>
            <person name="Kuo D.H."/>
            <person name="Larsson T."/>
            <person name="Lv J."/>
            <person name="Arendt D."/>
            <person name="Savage R."/>
            <person name="Osoegawa K."/>
            <person name="de Jong P."/>
            <person name="Grimwood J."/>
            <person name="Chapman J.A."/>
            <person name="Shapiro H."/>
            <person name="Aerts A."/>
            <person name="Otillar R.P."/>
            <person name="Terry A.Y."/>
            <person name="Boore J.L."/>
            <person name="Grigoriev I.V."/>
            <person name="Lindberg D.R."/>
            <person name="Seaver E.C."/>
            <person name="Weisblat D.A."/>
            <person name="Putnam N.H."/>
            <person name="Rokhsar D.S."/>
        </authorList>
    </citation>
    <scope>NUCLEOTIDE SEQUENCE</scope>
</reference>
<evidence type="ECO:0000313" key="4">
    <source>
        <dbReference type="Proteomes" id="UP000015101"/>
    </source>
</evidence>
<evidence type="ECO:0000313" key="3">
    <source>
        <dbReference type="EnsemblMetazoa" id="HelroP162988"/>
    </source>
</evidence>
<evidence type="ECO:0000256" key="1">
    <source>
        <dbReference type="SAM" id="MobiDB-lite"/>
    </source>
</evidence>
<accession>T1ETI0</accession>
<dbReference type="KEGG" id="hro:HELRODRAFT_162988"/>
<feature type="compositionally biased region" description="Low complexity" evidence="1">
    <location>
        <begin position="125"/>
        <end position="142"/>
    </location>
</feature>
<dbReference type="HOGENOM" id="CLU_032176_0_0_1"/>
<organism evidence="3 4">
    <name type="scientific">Helobdella robusta</name>
    <name type="common">Californian leech</name>
    <dbReference type="NCBI Taxonomy" id="6412"/>
    <lineage>
        <taxon>Eukaryota</taxon>
        <taxon>Metazoa</taxon>
        <taxon>Spiralia</taxon>
        <taxon>Lophotrochozoa</taxon>
        <taxon>Annelida</taxon>
        <taxon>Clitellata</taxon>
        <taxon>Hirudinea</taxon>
        <taxon>Rhynchobdellida</taxon>
        <taxon>Glossiphoniidae</taxon>
        <taxon>Helobdella</taxon>
    </lineage>
</organism>
<sequence length="298" mass="33181">MSDFYSSEEISAALKQIKHDVNLLKIDVNFDTPRGPKKKDKKDKLRETIRYLGLVREKNYQQSFLHTYSVAAGQKHASYSSDASFSKIVHPASSVINTPPSDETSKQGTQSLVDLNVEAAPAHSSLSTPNNNINKNNSNSSSKQPGSFKLSAAPLPPKKIVFGVGKLKSCVKEEILEHLETIGLTAAECVPNLLDSFTRQSSYYTTRDLLNILEAKYINNHDHPLPLLHINSRKTWLNDETAKLVRMNDYNFVFKNRSGRIGGGVGIFIRSGIEFSMINNLLLDDTQYIDPPTLTLIS</sequence>